<dbReference type="Proteomes" id="UP000623542">
    <property type="component" value="Unassembled WGS sequence"/>
</dbReference>
<sequence length="76" mass="8205">MDLPEVKVKTSMAGRCRVFWYEQYVQPCIVELVGSALFIFIGCLSVIENSPNTGLLQPALAHGLALGLIIATLGNI</sequence>
<evidence type="ECO:0000256" key="3">
    <source>
        <dbReference type="ARBA" id="ARBA00022989"/>
    </source>
</evidence>
<dbReference type="Gene3D" id="1.20.1080.10">
    <property type="entry name" value="Glycerol uptake facilitator protein"/>
    <property type="match status" value="1"/>
</dbReference>
<evidence type="ECO:0000256" key="2">
    <source>
        <dbReference type="ARBA" id="ARBA00022692"/>
    </source>
</evidence>
<dbReference type="EMBL" id="WBNG01008453">
    <property type="protein sequence ID" value="NXD32741.1"/>
    <property type="molecule type" value="Genomic_DNA"/>
</dbReference>
<evidence type="ECO:0000256" key="1">
    <source>
        <dbReference type="ARBA" id="ARBA00004141"/>
    </source>
</evidence>
<protein>
    <submittedName>
        <fullName evidence="5">AQP8 protein</fullName>
    </submittedName>
</protein>
<reference evidence="5" key="1">
    <citation type="submission" date="2019-09" db="EMBL/GenBank/DDBJ databases">
        <title>Bird 10,000 Genomes (B10K) Project - Family phase.</title>
        <authorList>
            <person name="Zhang G."/>
        </authorList>
    </citation>
    <scope>NUCLEOTIDE SEQUENCE</scope>
    <source>
        <strain evidence="5">B10K-IZCAS-20218</strain>
        <tissue evidence="5">Blood</tissue>
    </source>
</reference>
<keyword evidence="2" id="KW-0812">Transmembrane</keyword>
<evidence type="ECO:0000313" key="5">
    <source>
        <dbReference type="EMBL" id="NXD32741.1"/>
    </source>
</evidence>
<keyword evidence="6" id="KW-1185">Reference proteome</keyword>
<dbReference type="OrthoDB" id="3222at2759"/>
<dbReference type="PRINTS" id="PR02020">
    <property type="entry name" value="AQUAPORIN8"/>
</dbReference>
<comment type="caution">
    <text evidence="5">The sequence shown here is derived from an EMBL/GenBank/DDBJ whole genome shotgun (WGS) entry which is preliminary data.</text>
</comment>
<accession>A0A851UYE0</accession>
<evidence type="ECO:0000313" key="6">
    <source>
        <dbReference type="Proteomes" id="UP000623542"/>
    </source>
</evidence>
<keyword evidence="3" id="KW-1133">Transmembrane helix</keyword>
<gene>
    <name evidence="5" type="primary">Aqp8_1</name>
    <name evidence="5" type="ORF">ELAFOR_R07178</name>
</gene>
<dbReference type="InterPro" id="IPR023271">
    <property type="entry name" value="Aquaporin-like"/>
</dbReference>
<organism evidence="5 6">
    <name type="scientific">Elachura formosa</name>
    <name type="common">spotted wren-babbler</name>
    <dbReference type="NCBI Taxonomy" id="1463973"/>
    <lineage>
        <taxon>Eukaryota</taxon>
        <taxon>Metazoa</taxon>
        <taxon>Chordata</taxon>
        <taxon>Craniata</taxon>
        <taxon>Vertebrata</taxon>
        <taxon>Euteleostomi</taxon>
        <taxon>Archelosauria</taxon>
        <taxon>Archosauria</taxon>
        <taxon>Dinosauria</taxon>
        <taxon>Saurischia</taxon>
        <taxon>Theropoda</taxon>
        <taxon>Coelurosauria</taxon>
        <taxon>Aves</taxon>
        <taxon>Neognathae</taxon>
        <taxon>Neoaves</taxon>
        <taxon>Telluraves</taxon>
        <taxon>Australaves</taxon>
        <taxon>Passeriformes</taxon>
        <taxon>Elachuridae</taxon>
        <taxon>Elachura</taxon>
    </lineage>
</organism>
<evidence type="ECO:0000256" key="4">
    <source>
        <dbReference type="ARBA" id="ARBA00023136"/>
    </source>
</evidence>
<feature type="non-terminal residue" evidence="5">
    <location>
        <position position="1"/>
    </location>
</feature>
<comment type="subcellular location">
    <subcellularLocation>
        <location evidence="1">Membrane</location>
        <topology evidence="1">Multi-pass membrane protein</topology>
    </subcellularLocation>
</comment>
<feature type="non-terminal residue" evidence="5">
    <location>
        <position position="76"/>
    </location>
</feature>
<proteinExistence type="predicted"/>
<keyword evidence="4" id="KW-0472">Membrane</keyword>
<dbReference type="AlphaFoldDB" id="A0A851UYE0"/>
<dbReference type="InterPro" id="IPR023277">
    <property type="entry name" value="Aquaporin_8"/>
</dbReference>
<name>A0A851UYE0_9PASS</name>
<dbReference type="GO" id="GO:0016020">
    <property type="term" value="C:membrane"/>
    <property type="evidence" value="ECO:0007669"/>
    <property type="project" value="UniProtKB-SubCell"/>
</dbReference>
<dbReference type="SUPFAM" id="SSF81338">
    <property type="entry name" value="Aquaporin-like"/>
    <property type="match status" value="1"/>
</dbReference>